<organism evidence="1">
    <name type="scientific">Spongospora subterranea</name>
    <dbReference type="NCBI Taxonomy" id="70186"/>
    <lineage>
        <taxon>Eukaryota</taxon>
        <taxon>Sar</taxon>
        <taxon>Rhizaria</taxon>
        <taxon>Endomyxa</taxon>
        <taxon>Phytomyxea</taxon>
        <taxon>Plasmodiophorida</taxon>
        <taxon>Plasmodiophoridae</taxon>
        <taxon>Spongospora</taxon>
    </lineage>
</organism>
<proteinExistence type="predicted"/>
<sequence>MWSAILSRDMQFGLEVLYWLQLLNFLRLAIRRQNTRNMELAYAGQIPYSRECIDIEPIQTDDCKGIYCQDVLILTTQSIRPWCQLQAEILHPQVPSVMSTDRRQCRMDL</sequence>
<evidence type="ECO:0000313" key="1">
    <source>
        <dbReference type="EMBL" id="CRZ00772.1"/>
    </source>
</evidence>
<protein>
    <submittedName>
        <fullName evidence="1">Uncharacterized protein</fullName>
    </submittedName>
</protein>
<dbReference type="AlphaFoldDB" id="A0A0H5QGP2"/>
<dbReference type="EMBL" id="HACM01000330">
    <property type="protein sequence ID" value="CRZ00772.1"/>
    <property type="molecule type" value="Transcribed_RNA"/>
</dbReference>
<name>A0A0H5QGP2_9EUKA</name>
<reference evidence="1" key="1">
    <citation type="submission" date="2015-04" db="EMBL/GenBank/DDBJ databases">
        <title>The genome sequence of the plant pathogenic Rhizarian Plasmodiophora brassicae reveals insights in its biotrophic life cycle and the origin of chitin synthesis.</title>
        <authorList>
            <person name="Schwelm A."/>
            <person name="Fogelqvist J."/>
            <person name="Knaust A."/>
            <person name="Julke S."/>
            <person name="Lilja T."/>
            <person name="Dhandapani V."/>
            <person name="Bonilla-Rosso G."/>
            <person name="Karlsson M."/>
            <person name="Shevchenko A."/>
            <person name="Choi S.R."/>
            <person name="Kim H.G."/>
            <person name="Park J.Y."/>
            <person name="Lim Y.P."/>
            <person name="Ludwig-Muller J."/>
            <person name="Dixelius C."/>
        </authorList>
    </citation>
    <scope>NUCLEOTIDE SEQUENCE</scope>
    <source>
        <tissue evidence="1">Potato root galls</tissue>
    </source>
</reference>
<accession>A0A0H5QGP2</accession>